<dbReference type="PANTHER" id="PTHR46458:SF19">
    <property type="entry name" value="NEUROGLOBIN"/>
    <property type="match status" value="1"/>
</dbReference>
<evidence type="ECO:0000256" key="2">
    <source>
        <dbReference type="ARBA" id="ARBA00004514"/>
    </source>
</evidence>
<dbReference type="FunFam" id="1.10.490.10:FF:000006">
    <property type="entry name" value="Neuroglobin"/>
    <property type="match status" value="1"/>
</dbReference>
<comment type="similarity">
    <text evidence="3 15">Belongs to the globin family.</text>
</comment>
<evidence type="ECO:0000256" key="9">
    <source>
        <dbReference type="ARBA" id="ARBA00023128"/>
    </source>
</evidence>
<evidence type="ECO:0000256" key="13">
    <source>
        <dbReference type="ARBA" id="ARBA00046742"/>
    </source>
</evidence>
<dbReference type="GO" id="GO:0019825">
    <property type="term" value="F:oxygen binding"/>
    <property type="evidence" value="ECO:0007669"/>
    <property type="project" value="InterPro"/>
</dbReference>
<comment type="function">
    <text evidence="12">Monomeric globin with a bis-histidyl six-coordinate heme-iron atom through which it can bind dioxygen, carbon monoxide and nitric oxide. Could help transport oxygen and increase its availability to the metabolically active neuronal tissues, though its low quantity in tissues as well as its high affinity for dioxygen, which may limit its oxygen-releasing ability, argue against it. The ferrous/deoxygenated form exhibits a nitrite reductase activity and it could produce nitric oxide which in turn inhibits cellular respiration in response to hypoxia. In its ferrous/deoxygenated state, it may also exhibit GDI (Guanine nucleotide Dissociation Inhibitor) activity toward heterotrimeric G-alpha proteins, thereby regulating signal transduction to facilitate neuroprotective responses in the wake of hypoxia and associated oxidative stress.</text>
</comment>
<dbReference type="EMBL" id="KB320988">
    <property type="protein sequence ID" value="ELW49861.1"/>
    <property type="molecule type" value="Genomic_DNA"/>
</dbReference>
<organism evidence="18 19">
    <name type="scientific">Tupaia chinensis</name>
    <name type="common">Chinese tree shrew</name>
    <name type="synonym">Tupaia belangeri chinensis</name>
    <dbReference type="NCBI Taxonomy" id="246437"/>
    <lineage>
        <taxon>Eukaryota</taxon>
        <taxon>Metazoa</taxon>
        <taxon>Chordata</taxon>
        <taxon>Craniata</taxon>
        <taxon>Vertebrata</taxon>
        <taxon>Euteleostomi</taxon>
        <taxon>Mammalia</taxon>
        <taxon>Eutheria</taxon>
        <taxon>Euarchontoglires</taxon>
        <taxon>Scandentia</taxon>
        <taxon>Tupaiidae</taxon>
        <taxon>Tupaia</taxon>
    </lineage>
</organism>
<name>L9JH16_TUPCH</name>
<dbReference type="InterPro" id="IPR000971">
    <property type="entry name" value="Globin"/>
</dbReference>
<evidence type="ECO:0000256" key="11">
    <source>
        <dbReference type="ARBA" id="ARBA00044549"/>
    </source>
</evidence>
<dbReference type="Pfam" id="PF00042">
    <property type="entry name" value="Globin"/>
    <property type="match status" value="1"/>
</dbReference>
<gene>
    <name evidence="18" type="ORF">TREES_T100012201</name>
</gene>
<comment type="subunit">
    <text evidence="13">Monomer. Homodimer and homotetramer; disulfide-linked. Mainly monomeric but also detected as part of homodimers and homotetramers. Interacts with 14-3-3 proteins; regulates the phosphorylation of NGB. Could interact (ferrous form) with G-alpha(i) proteins (GTP-bound form).</text>
</comment>
<dbReference type="InterPro" id="IPR012292">
    <property type="entry name" value="Globin/Proto"/>
</dbReference>
<keyword evidence="9" id="KW-0496">Mitochondrion</keyword>
<dbReference type="Proteomes" id="UP000011518">
    <property type="component" value="Unassembled WGS sequence"/>
</dbReference>
<keyword evidence="15" id="KW-0561">Oxygen transport</keyword>
<evidence type="ECO:0000256" key="12">
    <source>
        <dbReference type="ARBA" id="ARBA00045651"/>
    </source>
</evidence>
<evidence type="ECO:0000256" key="16">
    <source>
        <dbReference type="SAM" id="MobiDB-lite"/>
    </source>
</evidence>
<evidence type="ECO:0000256" key="10">
    <source>
        <dbReference type="ARBA" id="ARBA00040609"/>
    </source>
</evidence>
<dbReference type="STRING" id="246437.L9JH16"/>
<dbReference type="GO" id="GO:0005829">
    <property type="term" value="C:cytosol"/>
    <property type="evidence" value="ECO:0007669"/>
    <property type="project" value="UniProtKB-SubCell"/>
</dbReference>
<evidence type="ECO:0000259" key="17">
    <source>
        <dbReference type="PROSITE" id="PS01033"/>
    </source>
</evidence>
<keyword evidence="7" id="KW-0560">Oxidoreductase</keyword>
<keyword evidence="4" id="KW-0963">Cytoplasm</keyword>
<evidence type="ECO:0000256" key="5">
    <source>
        <dbReference type="ARBA" id="ARBA00022617"/>
    </source>
</evidence>
<reference evidence="19" key="2">
    <citation type="journal article" date="2013" name="Nat. Commun.">
        <title>Genome of the Chinese tree shrew.</title>
        <authorList>
            <person name="Fan Y."/>
            <person name="Huang Z.Y."/>
            <person name="Cao C.C."/>
            <person name="Chen C.S."/>
            <person name="Chen Y.X."/>
            <person name="Fan D.D."/>
            <person name="He J."/>
            <person name="Hou H.L."/>
            <person name="Hu L."/>
            <person name="Hu X.T."/>
            <person name="Jiang X.T."/>
            <person name="Lai R."/>
            <person name="Lang Y.S."/>
            <person name="Liang B."/>
            <person name="Liao S.G."/>
            <person name="Mu D."/>
            <person name="Ma Y.Y."/>
            <person name="Niu Y.Y."/>
            <person name="Sun X.Q."/>
            <person name="Xia J.Q."/>
            <person name="Xiao J."/>
            <person name="Xiong Z.Q."/>
            <person name="Xu L."/>
            <person name="Yang L."/>
            <person name="Zhang Y."/>
            <person name="Zhao W."/>
            <person name="Zhao X.D."/>
            <person name="Zheng Y.T."/>
            <person name="Zhou J.M."/>
            <person name="Zhu Y.B."/>
            <person name="Zhang G.J."/>
            <person name="Wang J."/>
            <person name="Yao Y.G."/>
        </authorList>
    </citation>
    <scope>NUCLEOTIDE SEQUENCE [LARGE SCALE GENOMIC DNA]</scope>
</reference>
<evidence type="ECO:0000256" key="1">
    <source>
        <dbReference type="ARBA" id="ARBA00004305"/>
    </source>
</evidence>
<proteinExistence type="inferred from homology"/>
<sequence>MERPEPELIRQSWRAVSRSPLEHGTVLFARLFALEPDLLPLFQYNCRQFSSPEGPGEDQSWQKGMRGEGIGNAAKGGSARLEGVQRGALERWLSLPAAGRPGLTPGLAHRLFALEPDLLPLFQYNCRQFSSPEDCLSSPEFLDHIRKVMLVIDAAVTNVEDLSSLEEYLAGLGRKHRAVGVKLSSFSTVGESLLYMLERCLGPAFTPATRAAWSQLYGAVVQAMSRGWSSE</sequence>
<dbReference type="GO" id="GO:0020037">
    <property type="term" value="F:heme binding"/>
    <property type="evidence" value="ECO:0007669"/>
    <property type="project" value="InterPro"/>
</dbReference>
<dbReference type="eggNOG" id="KOG3378">
    <property type="taxonomic scope" value="Eukaryota"/>
</dbReference>
<evidence type="ECO:0000256" key="8">
    <source>
        <dbReference type="ARBA" id="ARBA00023004"/>
    </source>
</evidence>
<evidence type="ECO:0000313" key="18">
    <source>
        <dbReference type="EMBL" id="ELW49861.1"/>
    </source>
</evidence>
<dbReference type="FunCoup" id="L9JH16">
    <property type="interactions" value="52"/>
</dbReference>
<keyword evidence="19" id="KW-1185">Reference proteome</keyword>
<keyword evidence="8" id="KW-0408">Iron</keyword>
<accession>L9JH16</accession>
<keyword evidence="6" id="KW-0479">Metal-binding</keyword>
<dbReference type="InterPro" id="IPR009050">
    <property type="entry name" value="Globin-like_sf"/>
</dbReference>
<evidence type="ECO:0000313" key="19">
    <source>
        <dbReference type="Proteomes" id="UP000011518"/>
    </source>
</evidence>
<dbReference type="AlphaFoldDB" id="L9JH16"/>
<dbReference type="GO" id="GO:0005759">
    <property type="term" value="C:mitochondrial matrix"/>
    <property type="evidence" value="ECO:0007669"/>
    <property type="project" value="UniProtKB-SubCell"/>
</dbReference>
<dbReference type="PROSITE" id="PS01033">
    <property type="entry name" value="GLOBIN"/>
    <property type="match status" value="1"/>
</dbReference>
<dbReference type="InParanoid" id="L9JH16"/>
<dbReference type="GO" id="GO:0005344">
    <property type="term" value="F:oxygen carrier activity"/>
    <property type="evidence" value="ECO:0007669"/>
    <property type="project" value="UniProtKB-KW"/>
</dbReference>
<comment type="subcellular location">
    <subcellularLocation>
        <location evidence="2">Cytoplasm</location>
        <location evidence="2">Cytosol</location>
    </subcellularLocation>
    <subcellularLocation>
        <location evidence="1">Mitochondrion matrix</location>
    </subcellularLocation>
</comment>
<dbReference type="SUPFAM" id="SSF46458">
    <property type="entry name" value="Globin-like"/>
    <property type="match status" value="2"/>
</dbReference>
<keyword evidence="5 15" id="KW-0349">Heme</keyword>
<feature type="region of interest" description="Disordered" evidence="16">
    <location>
        <begin position="53"/>
        <end position="78"/>
    </location>
</feature>
<protein>
    <recommendedName>
        <fullName evidence="10">Neuroglobin</fullName>
    </recommendedName>
    <alternativeName>
        <fullName evidence="11">Nitrite reductase</fullName>
    </alternativeName>
</protein>
<dbReference type="GO" id="GO:0046872">
    <property type="term" value="F:metal ion binding"/>
    <property type="evidence" value="ECO:0007669"/>
    <property type="project" value="UniProtKB-KW"/>
</dbReference>
<evidence type="ECO:0000256" key="4">
    <source>
        <dbReference type="ARBA" id="ARBA00022490"/>
    </source>
</evidence>
<dbReference type="InterPro" id="IPR050532">
    <property type="entry name" value="Globin-like_OT"/>
</dbReference>
<comment type="catalytic activity">
    <reaction evidence="14">
        <text>Fe(III)-heme b-[protein] + nitric oxide + H2O = Fe(II)-heme b-[protein] + nitrite + 2 H(+)</text>
        <dbReference type="Rhea" id="RHEA:77711"/>
        <dbReference type="Rhea" id="RHEA-COMP:18975"/>
        <dbReference type="Rhea" id="RHEA-COMP:18976"/>
        <dbReference type="ChEBI" id="CHEBI:15377"/>
        <dbReference type="ChEBI" id="CHEBI:15378"/>
        <dbReference type="ChEBI" id="CHEBI:16301"/>
        <dbReference type="ChEBI" id="CHEBI:16480"/>
        <dbReference type="ChEBI" id="CHEBI:55376"/>
        <dbReference type="ChEBI" id="CHEBI:60344"/>
    </reaction>
    <physiologicalReaction direction="right-to-left" evidence="14">
        <dbReference type="Rhea" id="RHEA:77713"/>
    </physiologicalReaction>
</comment>
<dbReference type="PANTHER" id="PTHR46458">
    <property type="entry name" value="BLR2807 PROTEIN"/>
    <property type="match status" value="1"/>
</dbReference>
<evidence type="ECO:0000256" key="15">
    <source>
        <dbReference type="RuleBase" id="RU000356"/>
    </source>
</evidence>
<evidence type="ECO:0000256" key="6">
    <source>
        <dbReference type="ARBA" id="ARBA00022723"/>
    </source>
</evidence>
<reference evidence="19" key="1">
    <citation type="submission" date="2012-07" db="EMBL/GenBank/DDBJ databases">
        <title>Genome of the Chinese tree shrew, a rising model animal genetically related to primates.</title>
        <authorList>
            <person name="Zhang G."/>
            <person name="Fan Y."/>
            <person name="Yao Y."/>
            <person name="Huang Z."/>
        </authorList>
    </citation>
    <scope>NUCLEOTIDE SEQUENCE [LARGE SCALE GENOMIC DNA]</scope>
</reference>
<keyword evidence="15" id="KW-0813">Transport</keyword>
<dbReference type="GO" id="GO:0016491">
    <property type="term" value="F:oxidoreductase activity"/>
    <property type="evidence" value="ECO:0007669"/>
    <property type="project" value="UniProtKB-KW"/>
</dbReference>
<evidence type="ECO:0000256" key="14">
    <source>
        <dbReference type="ARBA" id="ARBA00048118"/>
    </source>
</evidence>
<evidence type="ECO:0000256" key="7">
    <source>
        <dbReference type="ARBA" id="ARBA00023002"/>
    </source>
</evidence>
<dbReference type="Gene3D" id="1.10.490.10">
    <property type="entry name" value="Globins"/>
    <property type="match status" value="2"/>
</dbReference>
<feature type="domain" description="Globin" evidence="17">
    <location>
        <begin position="80"/>
        <end position="229"/>
    </location>
</feature>
<evidence type="ECO:0000256" key="3">
    <source>
        <dbReference type="ARBA" id="ARBA00008705"/>
    </source>
</evidence>